<dbReference type="SUPFAM" id="SSF46894">
    <property type="entry name" value="C-terminal effector domain of the bipartite response regulators"/>
    <property type="match status" value="1"/>
</dbReference>
<sequence length="900" mass="105011">MLKNYITFLILFLSNVFAVAQNIPEKDVPFLQNYLPQDYGNHGKIWEIKSAKNGLIYMASENGLLEFDGKNWIRYRASKGFTRSLHIVSDSVIFTGADMDFGMWKKNKRRKFQYISLYPFNENIGGVNEEFWGTYESNGKIIFVSHQNLYCYFEKKLVKISAPTSFLESFQVNGRIFLADEKKGLFEYKDKKLQLVFAYPDKTPFEISGIFYHENKLKVVSKDQGIFSVNNGVLTPVNTDVSALIIKNKVFTFDTFENKYLAFGTILDGLYLTDFNGKIIKRINKNAGLPNNTILSLHYQKNGKFWMGLDFGISYFDLKNNIKYFQSRNNNFGTGYAAVLKDQKFYLGTNQGLYLSDWKKIHDNDDDDSFKILDGSEGQVWALQNIDGKVYCGHHNGLFEVNDDVLKKIYDQHGILCLKKINDKYLLAGNYNGIAIFEKQGNSWKFLKKMRYILGAVSQILQDKNGDLWINIPNYGIIKFRLDNNLEPKGRQFIATDRLKGNFPSLFADTKGIRLITSVSKYDYDSSQKIFRESGFSSHHIKVKNISPGFYQPVILNSQYGFYSVNNGFAIEKFSSEKKTAKFSSYLLFRNAQAFNNESVIDMIEGEKVPFRYNNLRFSFLTPNEDVVEYQYFLDNFSEKWSTWSSKNTVEFLGLKEGTYILKIRAKNQDQISEIHYFKVVINAPWYRSYVSYIIYFFLILGMVYFIKKYNAAKLRKQKLLLLKKEQNSLREQAEKHKNEILLERQKQLEVEQNNLRAEIRSKTIELATKAKDDDDKNRILYTLSEKIVELENNPNVLKIRLGEMRRLLKTYLETEDNTFEIQMDDLHQEFFKNMKKRFPNLSIYDLRLCAYLRIGLTSREMADILQVLPSSINVSRSRLRKKLNLLPDEDLYQFLIDLG</sequence>
<keyword evidence="6" id="KW-1185">Reference proteome</keyword>
<feature type="chain" id="PRO_5040243222" description="Two component regulator three Y domain-containing protein" evidence="3">
    <location>
        <begin position="21"/>
        <end position="900"/>
    </location>
</feature>
<gene>
    <name evidence="5" type="ORF">CHRY9390_03155</name>
</gene>
<dbReference type="Proteomes" id="UP000662618">
    <property type="component" value="Unassembled WGS sequence"/>
</dbReference>
<dbReference type="InterPro" id="IPR015943">
    <property type="entry name" value="WD40/YVTN_repeat-like_dom_sf"/>
</dbReference>
<dbReference type="Gene3D" id="2.130.10.10">
    <property type="entry name" value="YVTN repeat-like/Quinoprotein amine dehydrogenase"/>
    <property type="match status" value="2"/>
</dbReference>
<reference evidence="5" key="1">
    <citation type="submission" date="2020-12" db="EMBL/GenBank/DDBJ databases">
        <authorList>
            <person name="Rodrigo-Torres L."/>
            <person name="Arahal R. D."/>
            <person name="Lucena T."/>
        </authorList>
    </citation>
    <scope>NUCLEOTIDE SEQUENCE</scope>
    <source>
        <strain evidence="5">CECT 9390</strain>
    </source>
</reference>
<keyword evidence="2" id="KW-0472">Membrane</keyword>
<evidence type="ECO:0000259" key="4">
    <source>
        <dbReference type="Pfam" id="PF07495"/>
    </source>
</evidence>
<name>A0A9N8MJQ5_9FLAO</name>
<comment type="caution">
    <text evidence="5">The sequence shown here is derived from an EMBL/GenBank/DDBJ whole genome shotgun (WGS) entry which is preliminary data.</text>
</comment>
<dbReference type="InterPro" id="IPR011123">
    <property type="entry name" value="Y_Y_Y"/>
</dbReference>
<proteinExistence type="predicted"/>
<dbReference type="RefSeq" id="WP_162089344.1">
    <property type="nucleotide sequence ID" value="NZ_CAJIMS010000001.1"/>
</dbReference>
<evidence type="ECO:0000313" key="6">
    <source>
        <dbReference type="Proteomes" id="UP000662618"/>
    </source>
</evidence>
<feature type="transmembrane region" description="Helical" evidence="2">
    <location>
        <begin position="690"/>
        <end position="707"/>
    </location>
</feature>
<feature type="signal peptide" evidence="3">
    <location>
        <begin position="1"/>
        <end position="20"/>
    </location>
</feature>
<dbReference type="InterPro" id="IPR013783">
    <property type="entry name" value="Ig-like_fold"/>
</dbReference>
<evidence type="ECO:0000256" key="2">
    <source>
        <dbReference type="SAM" id="Phobius"/>
    </source>
</evidence>
<dbReference type="GO" id="GO:0003677">
    <property type="term" value="F:DNA binding"/>
    <property type="evidence" value="ECO:0007669"/>
    <property type="project" value="InterPro"/>
</dbReference>
<dbReference type="EMBL" id="CAJIMS010000001">
    <property type="protein sequence ID" value="CAD7816369.1"/>
    <property type="molecule type" value="Genomic_DNA"/>
</dbReference>
<evidence type="ECO:0000256" key="1">
    <source>
        <dbReference type="SAM" id="Coils"/>
    </source>
</evidence>
<keyword evidence="2" id="KW-1133">Transmembrane helix</keyword>
<dbReference type="AlphaFoldDB" id="A0A9N8MJQ5"/>
<protein>
    <recommendedName>
        <fullName evidence="4">Two component regulator three Y domain-containing protein</fullName>
    </recommendedName>
</protein>
<dbReference type="GO" id="GO:0006355">
    <property type="term" value="P:regulation of DNA-templated transcription"/>
    <property type="evidence" value="ECO:0007669"/>
    <property type="project" value="InterPro"/>
</dbReference>
<evidence type="ECO:0000256" key="3">
    <source>
        <dbReference type="SAM" id="SignalP"/>
    </source>
</evidence>
<keyword evidence="2" id="KW-0812">Transmembrane</keyword>
<dbReference type="SUPFAM" id="SSF63829">
    <property type="entry name" value="Calcium-dependent phosphotriesterase"/>
    <property type="match status" value="1"/>
</dbReference>
<feature type="domain" description="Two component regulator three Y" evidence="4">
    <location>
        <begin position="628"/>
        <end position="677"/>
    </location>
</feature>
<keyword evidence="3" id="KW-0732">Signal</keyword>
<dbReference type="Gene3D" id="2.60.40.10">
    <property type="entry name" value="Immunoglobulins"/>
    <property type="match status" value="1"/>
</dbReference>
<feature type="coiled-coil region" evidence="1">
    <location>
        <begin position="720"/>
        <end position="766"/>
    </location>
</feature>
<dbReference type="InterPro" id="IPR016032">
    <property type="entry name" value="Sig_transdc_resp-reg_C-effctor"/>
</dbReference>
<dbReference type="Pfam" id="PF07495">
    <property type="entry name" value="Y_Y_Y"/>
    <property type="match status" value="1"/>
</dbReference>
<organism evidence="5 6">
    <name type="scientific">Chryseobacterium aquaeductus</name>
    <dbReference type="NCBI Taxonomy" id="2675056"/>
    <lineage>
        <taxon>Bacteria</taxon>
        <taxon>Pseudomonadati</taxon>
        <taxon>Bacteroidota</taxon>
        <taxon>Flavobacteriia</taxon>
        <taxon>Flavobacteriales</taxon>
        <taxon>Weeksellaceae</taxon>
        <taxon>Chryseobacterium group</taxon>
        <taxon>Chryseobacterium</taxon>
    </lineage>
</organism>
<evidence type="ECO:0000313" key="5">
    <source>
        <dbReference type="EMBL" id="CAD7816369.1"/>
    </source>
</evidence>
<keyword evidence="1" id="KW-0175">Coiled coil</keyword>
<accession>A0A9N8MJQ5</accession>